<dbReference type="RefSeq" id="WP_000369238.1">
    <property type="nucleotide sequence ID" value="NZ_JEWH01000030.1"/>
</dbReference>
<dbReference type="Proteomes" id="UP000020595">
    <property type="component" value="Unassembled WGS sequence"/>
</dbReference>
<sequence>MDNLFLFDEKKLTQAAAFFLFKANGHLPILKLMKLLYISERESFRKFHRPFIGDSLVSMRHGPVLSITYNVMNGAVRHQEFWNEWISDRSNNEVALRDKSMIRSEDDLLELSDNDISLLNNVWQQFGHLSRWDLVDWTHTHCPEWSDPGASSTPIRYDDLFSALGFNQELQKHIIEDMESEVRMNQENENLCC</sequence>
<dbReference type="Pfam" id="PF13274">
    <property type="entry name" value="SocA_Panacea"/>
    <property type="match status" value="1"/>
</dbReference>
<reference evidence="2 3" key="1">
    <citation type="submission" date="2014-02" db="EMBL/GenBank/DDBJ databases">
        <title>Comparative genomics and transcriptomics to identify genetic mechanisms underlying the emergence of carbapenem resistant Acinetobacter baumannii (CRAb).</title>
        <authorList>
            <person name="Harris A.D."/>
            <person name="Johnson K.J."/>
            <person name="George J."/>
            <person name="Shefchek K."/>
            <person name="Daugherty S.C."/>
            <person name="Parankush S."/>
            <person name="Sadzewicz L."/>
            <person name="Tallon L."/>
            <person name="Sengamalay N."/>
            <person name="Hazen T.H."/>
            <person name="Rasko D.A."/>
        </authorList>
    </citation>
    <scope>NUCLEOTIDE SEQUENCE [LARGE SCALE GENOMIC DNA]</scope>
    <source>
        <strain evidence="2 3">1295743</strain>
    </source>
</reference>
<protein>
    <recommendedName>
        <fullName evidence="1">Antitoxin SocA-like Panacea domain-containing protein</fullName>
    </recommendedName>
</protein>
<proteinExistence type="predicted"/>
<comment type="caution">
    <text evidence="2">The sequence shown here is derived from an EMBL/GenBank/DDBJ whole genome shotgun (WGS) entry which is preliminary data.</text>
</comment>
<feature type="domain" description="Antitoxin SocA-like Panacea" evidence="1">
    <location>
        <begin position="32"/>
        <end position="145"/>
    </location>
</feature>
<dbReference type="AlphaFoldDB" id="A0A009I3V7"/>
<gene>
    <name evidence="2" type="ORF">J512_2416</name>
</gene>
<evidence type="ECO:0000259" key="1">
    <source>
        <dbReference type="Pfam" id="PF13274"/>
    </source>
</evidence>
<evidence type="ECO:0000313" key="3">
    <source>
        <dbReference type="Proteomes" id="UP000020595"/>
    </source>
</evidence>
<dbReference type="InterPro" id="IPR025272">
    <property type="entry name" value="SocA_Panacea"/>
</dbReference>
<evidence type="ECO:0000313" key="2">
    <source>
        <dbReference type="EMBL" id="EXB05206.1"/>
    </source>
</evidence>
<accession>A0A009I3V7</accession>
<dbReference type="EMBL" id="JEWH01000030">
    <property type="protein sequence ID" value="EXB05206.1"/>
    <property type="molecule type" value="Genomic_DNA"/>
</dbReference>
<name>A0A009I3V7_ACIB9</name>
<dbReference type="PATRIC" id="fig|1310613.3.peg.2325"/>
<organism evidence="2 3">
    <name type="scientific">Acinetobacter baumannii (strain 1295743)</name>
    <dbReference type="NCBI Taxonomy" id="1310613"/>
    <lineage>
        <taxon>Bacteria</taxon>
        <taxon>Pseudomonadati</taxon>
        <taxon>Pseudomonadota</taxon>
        <taxon>Gammaproteobacteria</taxon>
        <taxon>Moraxellales</taxon>
        <taxon>Moraxellaceae</taxon>
        <taxon>Acinetobacter</taxon>
        <taxon>Acinetobacter calcoaceticus/baumannii complex</taxon>
    </lineage>
</organism>